<feature type="region of interest" description="Disordered" evidence="1">
    <location>
        <begin position="1"/>
        <end position="41"/>
    </location>
</feature>
<evidence type="ECO:0000313" key="3">
    <source>
        <dbReference type="Proteomes" id="UP001497516"/>
    </source>
</evidence>
<organism evidence="2 3">
    <name type="scientific">Linum trigynum</name>
    <dbReference type="NCBI Taxonomy" id="586398"/>
    <lineage>
        <taxon>Eukaryota</taxon>
        <taxon>Viridiplantae</taxon>
        <taxon>Streptophyta</taxon>
        <taxon>Embryophyta</taxon>
        <taxon>Tracheophyta</taxon>
        <taxon>Spermatophyta</taxon>
        <taxon>Magnoliopsida</taxon>
        <taxon>eudicotyledons</taxon>
        <taxon>Gunneridae</taxon>
        <taxon>Pentapetalae</taxon>
        <taxon>rosids</taxon>
        <taxon>fabids</taxon>
        <taxon>Malpighiales</taxon>
        <taxon>Linaceae</taxon>
        <taxon>Linum</taxon>
    </lineage>
</organism>
<name>A0AAV2F683_9ROSI</name>
<feature type="compositionally biased region" description="Basic and acidic residues" evidence="1">
    <location>
        <begin position="53"/>
        <end position="66"/>
    </location>
</feature>
<proteinExistence type="predicted"/>
<evidence type="ECO:0000313" key="2">
    <source>
        <dbReference type="EMBL" id="CAL1393768.1"/>
    </source>
</evidence>
<dbReference type="Proteomes" id="UP001497516">
    <property type="component" value="Chromosome 6"/>
</dbReference>
<dbReference type="EMBL" id="OZ034819">
    <property type="protein sequence ID" value="CAL1393768.1"/>
    <property type="molecule type" value="Genomic_DNA"/>
</dbReference>
<protein>
    <submittedName>
        <fullName evidence="2">Uncharacterized protein</fullName>
    </submittedName>
</protein>
<sequence length="66" mass="6962">MGSESASDFDAAVESPSEEEIKEDGDGRVRMGVNQSGDDGKVVCIADQGGFGGREDEVLVDGKDRR</sequence>
<reference evidence="2 3" key="1">
    <citation type="submission" date="2024-04" db="EMBL/GenBank/DDBJ databases">
        <authorList>
            <person name="Fracassetti M."/>
        </authorList>
    </citation>
    <scope>NUCLEOTIDE SEQUENCE [LARGE SCALE GENOMIC DNA]</scope>
</reference>
<evidence type="ECO:0000256" key="1">
    <source>
        <dbReference type="SAM" id="MobiDB-lite"/>
    </source>
</evidence>
<dbReference type="AlphaFoldDB" id="A0AAV2F683"/>
<gene>
    <name evidence="2" type="ORF">LTRI10_LOCUS34321</name>
</gene>
<accession>A0AAV2F683</accession>
<keyword evidence="3" id="KW-1185">Reference proteome</keyword>
<feature type="region of interest" description="Disordered" evidence="1">
    <location>
        <begin position="47"/>
        <end position="66"/>
    </location>
</feature>